<comment type="similarity">
    <text evidence="2 6">Belongs to the acyl-CoA dehydrogenase family.</text>
</comment>
<dbReference type="Pfam" id="PF02770">
    <property type="entry name" value="Acyl-CoA_dh_M"/>
    <property type="match status" value="1"/>
</dbReference>
<feature type="domain" description="Acyl-CoA oxidase/dehydrogenase middle" evidence="8">
    <location>
        <begin position="119"/>
        <end position="216"/>
    </location>
</feature>
<reference evidence="10 11" key="1">
    <citation type="journal article" date="2015" name="J. Microbiol.">
        <title>Sphingosinicella ginsenosidimutans sp. nov., with ginsenoside converting activity.</title>
        <authorList>
            <person name="Kim J.K."/>
            <person name="Kang M.S."/>
            <person name="Park S.C."/>
            <person name="Kim K.M."/>
            <person name="Choi K."/>
            <person name="Yoon M.H."/>
            <person name="Im W.T."/>
        </authorList>
    </citation>
    <scope>NUCLEOTIDE SEQUENCE [LARGE SCALE GENOMIC DNA]</scope>
    <source>
        <strain evidence="10 11">BS-11</strain>
    </source>
</reference>
<evidence type="ECO:0000256" key="3">
    <source>
        <dbReference type="ARBA" id="ARBA00022630"/>
    </source>
</evidence>
<dbReference type="FunFam" id="1.20.140.10:FF:000001">
    <property type="entry name" value="Acyl-CoA dehydrogenase"/>
    <property type="match status" value="1"/>
</dbReference>
<evidence type="ECO:0000256" key="5">
    <source>
        <dbReference type="ARBA" id="ARBA00023002"/>
    </source>
</evidence>
<proteinExistence type="inferred from homology"/>
<sequence length="383" mass="41862">MDRETFEALRQTIRRFVRERLVPLEAEVAENDKVPDAIIEEMRQLGLFGLTVPEEFGGLGLSITDEIELVIELTWASAAFRSILGMNLGVGSQGLVMDGTPAQKAEWLPRIASGEIICSFALTEPDSGSDAAALRTSARRDGDDYVLNGAKRYITNAPVAGLITVMARTAPDRLPGNAHVTAFLVPADAPGVRIGPKDRKMGQAGALSADLFLDDVRVPVEAILGGVEGRGFRTAMKVLDRGRIHVAAVCVGQARRILHEALGYAMQRKQFGQPIGEFQLIQAMLADSRAELYAAESMVRDAARRHAAGEQVSLEASCAKMFASEMVGRVADRAVQIHGGAGYMRETPAERFYRDVRLFRIYEGTTQIQQLIIGRELIKRRTI</sequence>
<dbReference type="InterPro" id="IPR036250">
    <property type="entry name" value="AcylCo_DH-like_C"/>
</dbReference>
<dbReference type="PROSITE" id="PS00073">
    <property type="entry name" value="ACYL_COA_DH_2"/>
    <property type="match status" value="1"/>
</dbReference>
<keyword evidence="3 6" id="KW-0285">Flavoprotein</keyword>
<comment type="caution">
    <text evidence="10">The sequence shown here is derived from an EMBL/GenBank/DDBJ whole genome shotgun (WGS) entry which is preliminary data.</text>
</comment>
<gene>
    <name evidence="10" type="ORF">FRZ32_02195</name>
</gene>
<dbReference type="SUPFAM" id="SSF47203">
    <property type="entry name" value="Acyl-CoA dehydrogenase C-terminal domain-like"/>
    <property type="match status" value="1"/>
</dbReference>
<dbReference type="OrthoDB" id="9780544at2"/>
<dbReference type="InterPro" id="IPR013786">
    <property type="entry name" value="AcylCoA_DH/ox_N"/>
</dbReference>
<protein>
    <submittedName>
        <fullName evidence="10">Acyl-CoA dehydrogenase</fullName>
    </submittedName>
</protein>
<dbReference type="GO" id="GO:0003995">
    <property type="term" value="F:acyl-CoA dehydrogenase activity"/>
    <property type="evidence" value="ECO:0007669"/>
    <property type="project" value="InterPro"/>
</dbReference>
<keyword evidence="4 6" id="KW-0274">FAD</keyword>
<organism evidence="10 11">
    <name type="scientific">Allosphingosinicella ginsenosidimutans</name>
    <dbReference type="NCBI Taxonomy" id="1176539"/>
    <lineage>
        <taxon>Bacteria</taxon>
        <taxon>Pseudomonadati</taxon>
        <taxon>Pseudomonadota</taxon>
        <taxon>Alphaproteobacteria</taxon>
        <taxon>Sphingomonadales</taxon>
        <taxon>Sphingomonadaceae</taxon>
        <taxon>Allosphingosinicella</taxon>
    </lineage>
</organism>
<feature type="domain" description="Acyl-CoA dehydrogenase/oxidase N-terminal" evidence="9">
    <location>
        <begin position="4"/>
        <end position="115"/>
    </location>
</feature>
<dbReference type="PANTHER" id="PTHR43884">
    <property type="entry name" value="ACYL-COA DEHYDROGENASE"/>
    <property type="match status" value="1"/>
</dbReference>
<dbReference type="InterPro" id="IPR009075">
    <property type="entry name" value="AcylCo_DH/oxidase_C"/>
</dbReference>
<dbReference type="FunFam" id="2.40.110.10:FF:000002">
    <property type="entry name" value="Acyl-CoA dehydrogenase fadE12"/>
    <property type="match status" value="1"/>
</dbReference>
<evidence type="ECO:0000259" key="7">
    <source>
        <dbReference type="Pfam" id="PF00441"/>
    </source>
</evidence>
<dbReference type="SUPFAM" id="SSF56645">
    <property type="entry name" value="Acyl-CoA dehydrogenase NM domain-like"/>
    <property type="match status" value="1"/>
</dbReference>
<dbReference type="PANTHER" id="PTHR43884:SF40">
    <property type="entry name" value="ACYL-COA DEHYDROGENASE"/>
    <property type="match status" value="1"/>
</dbReference>
<evidence type="ECO:0000256" key="6">
    <source>
        <dbReference type="RuleBase" id="RU362125"/>
    </source>
</evidence>
<evidence type="ECO:0000259" key="9">
    <source>
        <dbReference type="Pfam" id="PF02771"/>
    </source>
</evidence>
<keyword evidence="11" id="KW-1185">Reference proteome</keyword>
<dbReference type="InterPro" id="IPR037069">
    <property type="entry name" value="AcylCoA_DH/ox_N_sf"/>
</dbReference>
<dbReference type="Pfam" id="PF02771">
    <property type="entry name" value="Acyl-CoA_dh_N"/>
    <property type="match status" value="1"/>
</dbReference>
<dbReference type="InterPro" id="IPR006089">
    <property type="entry name" value="Acyl-CoA_DH_CS"/>
</dbReference>
<dbReference type="InterPro" id="IPR006091">
    <property type="entry name" value="Acyl-CoA_Oxase/DH_mid-dom"/>
</dbReference>
<dbReference type="PROSITE" id="PS00072">
    <property type="entry name" value="ACYL_COA_DH_1"/>
    <property type="match status" value="1"/>
</dbReference>
<evidence type="ECO:0000259" key="8">
    <source>
        <dbReference type="Pfam" id="PF02770"/>
    </source>
</evidence>
<dbReference type="GO" id="GO:0050660">
    <property type="term" value="F:flavin adenine dinucleotide binding"/>
    <property type="evidence" value="ECO:0007669"/>
    <property type="project" value="InterPro"/>
</dbReference>
<dbReference type="InterPro" id="IPR009100">
    <property type="entry name" value="AcylCoA_DH/oxidase_NM_dom_sf"/>
</dbReference>
<dbReference type="Proteomes" id="UP000321249">
    <property type="component" value="Unassembled WGS sequence"/>
</dbReference>
<dbReference type="Gene3D" id="1.10.540.10">
    <property type="entry name" value="Acyl-CoA dehydrogenase/oxidase, N-terminal domain"/>
    <property type="match status" value="1"/>
</dbReference>
<name>A0A5C6TPZ2_9SPHN</name>
<accession>A0A5C6TPZ2</accession>
<dbReference type="RefSeq" id="WP_147041961.1">
    <property type="nucleotide sequence ID" value="NZ_BAABIR010000001.1"/>
</dbReference>
<evidence type="ECO:0000256" key="4">
    <source>
        <dbReference type="ARBA" id="ARBA00022827"/>
    </source>
</evidence>
<dbReference type="Gene3D" id="2.40.110.10">
    <property type="entry name" value="Butyryl-CoA Dehydrogenase, subunit A, domain 2"/>
    <property type="match status" value="1"/>
</dbReference>
<comment type="cofactor">
    <cofactor evidence="1 6">
        <name>FAD</name>
        <dbReference type="ChEBI" id="CHEBI:57692"/>
    </cofactor>
</comment>
<dbReference type="PIRSF" id="PIRSF016578">
    <property type="entry name" value="HsaA"/>
    <property type="match status" value="1"/>
</dbReference>
<evidence type="ECO:0000313" key="11">
    <source>
        <dbReference type="Proteomes" id="UP000321249"/>
    </source>
</evidence>
<evidence type="ECO:0000313" key="10">
    <source>
        <dbReference type="EMBL" id="TXC62572.1"/>
    </source>
</evidence>
<keyword evidence="5 6" id="KW-0560">Oxidoreductase</keyword>
<dbReference type="AlphaFoldDB" id="A0A5C6TPZ2"/>
<dbReference type="EMBL" id="VOQQ01000001">
    <property type="protein sequence ID" value="TXC62572.1"/>
    <property type="molecule type" value="Genomic_DNA"/>
</dbReference>
<dbReference type="Pfam" id="PF00441">
    <property type="entry name" value="Acyl-CoA_dh_1"/>
    <property type="match status" value="1"/>
</dbReference>
<dbReference type="Gene3D" id="1.20.140.10">
    <property type="entry name" value="Butyryl-CoA Dehydrogenase, subunit A, domain 3"/>
    <property type="match status" value="1"/>
</dbReference>
<dbReference type="InterPro" id="IPR046373">
    <property type="entry name" value="Acyl-CoA_Oxase/DH_mid-dom_sf"/>
</dbReference>
<evidence type="ECO:0000256" key="2">
    <source>
        <dbReference type="ARBA" id="ARBA00009347"/>
    </source>
</evidence>
<feature type="domain" description="Acyl-CoA dehydrogenase/oxidase C-terminal" evidence="7">
    <location>
        <begin position="229"/>
        <end position="377"/>
    </location>
</feature>
<evidence type="ECO:0000256" key="1">
    <source>
        <dbReference type="ARBA" id="ARBA00001974"/>
    </source>
</evidence>